<dbReference type="GO" id="GO:0016757">
    <property type="term" value="F:glycosyltransferase activity"/>
    <property type="evidence" value="ECO:0007669"/>
    <property type="project" value="UniProtKB-KW"/>
</dbReference>
<accession>A0ABT2I9L3</accession>
<dbReference type="InterPro" id="IPR029044">
    <property type="entry name" value="Nucleotide-diphossugar_trans"/>
</dbReference>
<feature type="region of interest" description="Disordered" evidence="12">
    <location>
        <begin position="1"/>
        <end position="30"/>
    </location>
</feature>
<keyword evidence="6" id="KW-0997">Cell inner membrane</keyword>
<sequence>MTPQKPLAPVPLPPEAPLDMPEQRLDGNPPAMREVETQPPGLLVKRLLVISATAVLGLAASTDLRFQLSLDGLDTFDVLLLALFVPLVSWIAFGFVTSLTGFIKLMSGSHPGFVAVPRPREFRRHRTAVLMPVYNESVEAIFARVDAMTRSIAAEGGAADFDFFVLSDSNELHGRREEEAWGRLARTAPMRIYYRRRAENIGRKPGNIEEWVRRFGGAYEHMIVLDADSMMSGSAMVGLASVMESKPTVGLLQTVPMIINARTLFQRWMQFASHAYGHIASAGLLWWSGSEANFWGHNAIVRTRAFAESCGLPKLPGRPPFGGYIQSHDMVEAALLRRRGWAVHMVMIDGSYEEFPPTILDNAVRDRRWAQGNLQHLRLLASSGLHWTSRLHLLIGASAYLTSTAWLLLVLIQCKLGLSGHESLVSGGSSYRSLALTALYLFGPKLMALAWILASPDRRDGFGGVLAVLRSAAIEIVLSILSAPVAMVNQTKALAGLLLGIPSHWTSQNREVDHIPLGTALSKTREHLVLGMLFVVVGVLNPVLGFWLSPMIVGLLGAPWLIAGTSSRSWGDRVMASGTFVVPEPVLGSTPPHRSSRPVHDHEEAAQGA</sequence>
<feature type="compositionally biased region" description="Pro residues" evidence="12">
    <location>
        <begin position="1"/>
        <end position="16"/>
    </location>
</feature>
<evidence type="ECO:0000256" key="13">
    <source>
        <dbReference type="SAM" id="Phobius"/>
    </source>
</evidence>
<keyword evidence="11 13" id="KW-0472">Membrane</keyword>
<evidence type="ECO:0000313" key="16">
    <source>
        <dbReference type="Proteomes" id="UP001165583"/>
    </source>
</evidence>
<comment type="subcellular location">
    <subcellularLocation>
        <location evidence="1">Cell inner membrane</location>
        <topology evidence="1">Multi-pass membrane protein</topology>
    </subcellularLocation>
</comment>
<feature type="transmembrane region" description="Helical" evidence="13">
    <location>
        <begin position="42"/>
        <end position="60"/>
    </location>
</feature>
<feature type="transmembrane region" description="Helical" evidence="13">
    <location>
        <begin position="433"/>
        <end position="453"/>
    </location>
</feature>
<dbReference type="SUPFAM" id="SSF53448">
    <property type="entry name" value="Nucleotide-diphospho-sugar transferases"/>
    <property type="match status" value="1"/>
</dbReference>
<keyword evidence="10 13" id="KW-1133">Transmembrane helix</keyword>
<gene>
    <name evidence="15" type="primary">mdoH</name>
    <name evidence="15" type="ORF">NZK81_18325</name>
</gene>
<keyword evidence="7 15" id="KW-0328">Glycosyltransferase</keyword>
<dbReference type="InterPro" id="IPR001173">
    <property type="entry name" value="Glyco_trans_2-like"/>
</dbReference>
<evidence type="ECO:0000256" key="2">
    <source>
        <dbReference type="ARBA" id="ARBA00005001"/>
    </source>
</evidence>
<dbReference type="EMBL" id="JANZXA010000015">
    <property type="protein sequence ID" value="MCT2401513.1"/>
    <property type="molecule type" value="Genomic_DNA"/>
</dbReference>
<feature type="region of interest" description="Disordered" evidence="12">
    <location>
        <begin position="586"/>
        <end position="609"/>
    </location>
</feature>
<name>A0ABT2I9L3_9SPHN</name>
<dbReference type="Proteomes" id="UP001165583">
    <property type="component" value="Unassembled WGS sequence"/>
</dbReference>
<evidence type="ECO:0000256" key="5">
    <source>
        <dbReference type="ARBA" id="ARBA00022475"/>
    </source>
</evidence>
<evidence type="ECO:0000256" key="10">
    <source>
        <dbReference type="ARBA" id="ARBA00022989"/>
    </source>
</evidence>
<reference evidence="15" key="1">
    <citation type="submission" date="2022-09" db="EMBL/GenBank/DDBJ databases">
        <title>Novosphingobium sp. Nov., a polycyclic aromatic hydrocarbon-degrading bacterium isolated form mangrove sediments in HongKong.</title>
        <authorList>
            <person name="Hu Z."/>
        </authorList>
    </citation>
    <scope>NUCLEOTIDE SEQUENCE</scope>
    <source>
        <strain evidence="15">HK4-1</strain>
    </source>
</reference>
<feature type="transmembrane region" description="Helical" evidence="13">
    <location>
        <begin position="80"/>
        <end position="103"/>
    </location>
</feature>
<feature type="compositionally biased region" description="Basic and acidic residues" evidence="12">
    <location>
        <begin position="598"/>
        <end position="609"/>
    </location>
</feature>
<comment type="pathway">
    <text evidence="2">Glycan metabolism; osmoregulated periplasmic glucan (OPG) biosynthesis.</text>
</comment>
<evidence type="ECO:0000313" key="15">
    <source>
        <dbReference type="EMBL" id="MCT2401513.1"/>
    </source>
</evidence>
<proteinExistence type="inferred from homology"/>
<evidence type="ECO:0000259" key="14">
    <source>
        <dbReference type="Pfam" id="PF13632"/>
    </source>
</evidence>
<feature type="transmembrane region" description="Helical" evidence="13">
    <location>
        <begin position="465"/>
        <end position="487"/>
    </location>
</feature>
<comment type="caution">
    <text evidence="15">The sequence shown here is derived from an EMBL/GenBank/DDBJ whole genome shotgun (WGS) entry which is preliminary data.</text>
</comment>
<dbReference type="Gene3D" id="3.90.550.10">
    <property type="entry name" value="Spore Coat Polysaccharide Biosynthesis Protein SpsA, Chain A"/>
    <property type="match status" value="1"/>
</dbReference>
<dbReference type="PANTHER" id="PTHR43867">
    <property type="entry name" value="CELLULOSE SYNTHASE CATALYTIC SUBUNIT A [UDP-FORMING]"/>
    <property type="match status" value="1"/>
</dbReference>
<dbReference type="PANTHER" id="PTHR43867:SF5">
    <property type="entry name" value="GLUCANS BIOSYNTHESIS GLUCOSYLTRANSFERASE H"/>
    <property type="match status" value="1"/>
</dbReference>
<comment type="similarity">
    <text evidence="3">Belongs to the glycosyltransferase 2 family. OpgH subfamily.</text>
</comment>
<dbReference type="InterPro" id="IPR050321">
    <property type="entry name" value="Glycosyltr_2/OpgH_subfam"/>
</dbReference>
<feature type="domain" description="Glycosyltransferase 2-like" evidence="14">
    <location>
        <begin position="223"/>
        <end position="411"/>
    </location>
</feature>
<dbReference type="NCBIfam" id="NF003958">
    <property type="entry name" value="PRK05454.2-1"/>
    <property type="match status" value="1"/>
</dbReference>
<evidence type="ECO:0000256" key="1">
    <source>
        <dbReference type="ARBA" id="ARBA00004429"/>
    </source>
</evidence>
<evidence type="ECO:0000256" key="12">
    <source>
        <dbReference type="SAM" id="MobiDB-lite"/>
    </source>
</evidence>
<keyword evidence="5" id="KW-1003">Cell membrane</keyword>
<evidence type="ECO:0000256" key="8">
    <source>
        <dbReference type="ARBA" id="ARBA00022679"/>
    </source>
</evidence>
<feature type="transmembrane region" description="Helical" evidence="13">
    <location>
        <begin position="530"/>
        <end position="563"/>
    </location>
</feature>
<dbReference type="CDD" id="cd04191">
    <property type="entry name" value="Glucan_BSP_MdoH"/>
    <property type="match status" value="1"/>
</dbReference>
<keyword evidence="8 15" id="KW-0808">Transferase</keyword>
<feature type="transmembrane region" description="Helical" evidence="13">
    <location>
        <begin position="391"/>
        <end position="413"/>
    </location>
</feature>
<evidence type="ECO:0000256" key="11">
    <source>
        <dbReference type="ARBA" id="ARBA00023136"/>
    </source>
</evidence>
<evidence type="ECO:0000256" key="4">
    <source>
        <dbReference type="ARBA" id="ARBA00020585"/>
    </source>
</evidence>
<evidence type="ECO:0000256" key="9">
    <source>
        <dbReference type="ARBA" id="ARBA00022692"/>
    </source>
</evidence>
<dbReference type="NCBIfam" id="NF003962">
    <property type="entry name" value="PRK05454.2-5"/>
    <property type="match status" value="1"/>
</dbReference>
<protein>
    <recommendedName>
        <fullName evidence="4">Glucans biosynthesis glucosyltransferase H</fullName>
    </recommendedName>
</protein>
<keyword evidence="9 13" id="KW-0812">Transmembrane</keyword>
<evidence type="ECO:0000256" key="3">
    <source>
        <dbReference type="ARBA" id="ARBA00009337"/>
    </source>
</evidence>
<organism evidence="15 16">
    <name type="scientific">Novosphingobium mangrovi</name>
    <name type="common">ex Huang et al. 2023</name>
    <dbReference type="NCBI Taxonomy" id="2976432"/>
    <lineage>
        <taxon>Bacteria</taxon>
        <taxon>Pseudomonadati</taxon>
        <taxon>Pseudomonadota</taxon>
        <taxon>Alphaproteobacteria</taxon>
        <taxon>Sphingomonadales</taxon>
        <taxon>Sphingomonadaceae</taxon>
        <taxon>Novosphingobium</taxon>
    </lineage>
</organism>
<keyword evidence="16" id="KW-1185">Reference proteome</keyword>
<dbReference type="Pfam" id="PF13632">
    <property type="entry name" value="Glyco_trans_2_3"/>
    <property type="match status" value="1"/>
</dbReference>
<evidence type="ECO:0000256" key="6">
    <source>
        <dbReference type="ARBA" id="ARBA00022519"/>
    </source>
</evidence>
<evidence type="ECO:0000256" key="7">
    <source>
        <dbReference type="ARBA" id="ARBA00022676"/>
    </source>
</evidence>